<evidence type="ECO:0000256" key="1">
    <source>
        <dbReference type="SAM" id="SignalP"/>
    </source>
</evidence>
<protein>
    <submittedName>
        <fullName evidence="2">Uncharacterized protein</fullName>
    </submittedName>
</protein>
<dbReference type="Proteomes" id="UP000241362">
    <property type="component" value="Unassembled WGS sequence"/>
</dbReference>
<dbReference type="EMBL" id="PZKE01000009">
    <property type="protein sequence ID" value="PTE14153.1"/>
    <property type="molecule type" value="Genomic_DNA"/>
</dbReference>
<keyword evidence="1" id="KW-0732">Signal</keyword>
<keyword evidence="3" id="KW-1185">Reference proteome</keyword>
<feature type="signal peptide" evidence="1">
    <location>
        <begin position="1"/>
        <end position="22"/>
    </location>
</feature>
<name>A0A2T4J8G3_FUSBL</name>
<feature type="chain" id="PRO_5015653684" evidence="1">
    <location>
        <begin position="23"/>
        <end position="235"/>
    </location>
</feature>
<sequence length="235" mass="23803">MNPSLALIAALAVAALPPAAQAEEAATGKVGTLNLAARLYAHALATDDALAAVTAFRLASGVALRQADGWNRTTEAATGAELPGEPAPADTAQAGTDAARGFSALALITGQAAESTREIAAGDDELALMVEDAVADTARGRIGGANQAVATLAPGKKDIWEIPFAGQEQAEIGIFGDGSGGLGWMVADAKGVPVCVDPYSDQPLYCSFTPAENAFYTVTVISRADVDGQYLLATN</sequence>
<proteinExistence type="predicted"/>
<accession>A0A2T4J8G3</accession>
<dbReference type="AlphaFoldDB" id="A0A2T4J8G3"/>
<evidence type="ECO:0000313" key="3">
    <source>
        <dbReference type="Proteomes" id="UP000241362"/>
    </source>
</evidence>
<comment type="caution">
    <text evidence="2">The sequence shown here is derived from an EMBL/GenBank/DDBJ whole genome shotgun (WGS) entry which is preliminary data.</text>
</comment>
<gene>
    <name evidence="2" type="ORF">C5F44_11015</name>
</gene>
<reference evidence="2 3" key="1">
    <citation type="submission" date="2018-03" db="EMBL/GenBank/DDBJ databases">
        <title>Rhodobacter blasticus.</title>
        <authorList>
            <person name="Meyer T.E."/>
            <person name="Miller S."/>
            <person name="Lodha T."/>
            <person name="Gandham S."/>
            <person name="Chintalapati S."/>
            <person name="Chintalapati V.R."/>
        </authorList>
    </citation>
    <scope>NUCLEOTIDE SEQUENCE [LARGE SCALE GENOMIC DNA]</scope>
    <source>
        <strain evidence="2 3">DSM 2131</strain>
    </source>
</reference>
<evidence type="ECO:0000313" key="2">
    <source>
        <dbReference type="EMBL" id="PTE14153.1"/>
    </source>
</evidence>
<organism evidence="2 3">
    <name type="scientific">Fuscovulum blasticum DSM 2131</name>
    <dbReference type="NCBI Taxonomy" id="1188250"/>
    <lineage>
        <taxon>Bacteria</taxon>
        <taxon>Pseudomonadati</taxon>
        <taxon>Pseudomonadota</taxon>
        <taxon>Alphaproteobacteria</taxon>
        <taxon>Rhodobacterales</taxon>
        <taxon>Paracoccaceae</taxon>
        <taxon>Pseudogemmobacter</taxon>
    </lineage>
</organism>
<dbReference type="RefSeq" id="WP_107673580.1">
    <property type="nucleotide sequence ID" value="NZ_PZKE01000009.1"/>
</dbReference>